<dbReference type="Proteomes" id="UP001064048">
    <property type="component" value="Chromosome 26"/>
</dbReference>
<evidence type="ECO:0000313" key="1">
    <source>
        <dbReference type="EMBL" id="KAI8426946.1"/>
    </source>
</evidence>
<gene>
    <name evidence="1" type="ORF">MSG28_014614</name>
</gene>
<accession>A0ACC0JSG0</accession>
<protein>
    <submittedName>
        <fullName evidence="1">Uncharacterized protein</fullName>
    </submittedName>
</protein>
<evidence type="ECO:0000313" key="2">
    <source>
        <dbReference type="Proteomes" id="UP001064048"/>
    </source>
</evidence>
<comment type="caution">
    <text evidence="1">The sequence shown here is derived from an EMBL/GenBank/DDBJ whole genome shotgun (WGS) entry which is preliminary data.</text>
</comment>
<reference evidence="1 2" key="1">
    <citation type="journal article" date="2022" name="Genome Biol. Evol.">
        <title>The Spruce Budworm Genome: Reconstructing the Evolutionary History of Antifreeze Proteins.</title>
        <authorList>
            <person name="Beliveau C."/>
            <person name="Gagne P."/>
            <person name="Picq S."/>
            <person name="Vernygora O."/>
            <person name="Keeling C.I."/>
            <person name="Pinkney K."/>
            <person name="Doucet D."/>
            <person name="Wen F."/>
            <person name="Johnston J.S."/>
            <person name="Maaroufi H."/>
            <person name="Boyle B."/>
            <person name="Laroche J."/>
            <person name="Dewar K."/>
            <person name="Juretic N."/>
            <person name="Blackburn G."/>
            <person name="Nisole A."/>
            <person name="Brunet B."/>
            <person name="Brandao M."/>
            <person name="Lumley L."/>
            <person name="Duan J."/>
            <person name="Quan G."/>
            <person name="Lucarotti C.J."/>
            <person name="Roe A.D."/>
            <person name="Sperling F.A.H."/>
            <person name="Levesque R.C."/>
            <person name="Cusson M."/>
        </authorList>
    </citation>
    <scope>NUCLEOTIDE SEQUENCE [LARGE SCALE GENOMIC DNA]</scope>
    <source>
        <strain evidence="1">Glfc:IPQL:Cfum</strain>
    </source>
</reference>
<sequence>MEESQEKVKIEPKPKRYPYKKLLRNLFLGAFAISLGYLHYVYVSNIFENDRNFSYLSDVEREMSLRSEMGFYYSYYKTVVEERPFIAGISKLMYDRLVEFPKDVNTFNRFNIAPEVIIGAVYRYLEPYLNTSAFLECHTVYRGDGVEPVRSCVGLGQPIMFYLEAIWGLAGVLVTIIFLSAYSLSDSVLGGALAVVQYFANHAECTRVQWAPNQRENLAAPLLAAQLWLVAAQLRGRAAARLQVSIFILNCLCLLFWQFSQFIFLTQTAIFFVMEQLKIIDIKALCVFLHSHFCGLHMAVLLLQGNDMLKTKTQCPVKNEKIVDEIQDESDSGIENNTEKTENKVKRRKDLDVIDKEVRENFEEATKDKLLLFLMNLKIEPEVFYNIAQLVVFGIMAALIMRLKLLFGTQLCIVSSLFMNTRNYVLPKSVMKFLPVCWFVFMASLAYQLNENISAEMSHIGEFSDFPQEELLDWITRETAPGAAFAGSVPLLATVMLVTRRPIIVHPHYENKEARERTYAVYKMYGKFSTDELYRELTALKAMFLIVEPQHCYGRSNRGCSFEDIWDIEAPQHRDAPRACHRLLTEPVDHFYPVFRNKHYAVFRIHDYSVRR</sequence>
<proteinExistence type="predicted"/>
<keyword evidence="2" id="KW-1185">Reference proteome</keyword>
<organism evidence="1 2">
    <name type="scientific">Choristoneura fumiferana</name>
    <name type="common">Spruce budworm moth</name>
    <name type="synonym">Archips fumiferana</name>
    <dbReference type="NCBI Taxonomy" id="7141"/>
    <lineage>
        <taxon>Eukaryota</taxon>
        <taxon>Metazoa</taxon>
        <taxon>Ecdysozoa</taxon>
        <taxon>Arthropoda</taxon>
        <taxon>Hexapoda</taxon>
        <taxon>Insecta</taxon>
        <taxon>Pterygota</taxon>
        <taxon>Neoptera</taxon>
        <taxon>Endopterygota</taxon>
        <taxon>Lepidoptera</taxon>
        <taxon>Glossata</taxon>
        <taxon>Ditrysia</taxon>
        <taxon>Tortricoidea</taxon>
        <taxon>Tortricidae</taxon>
        <taxon>Tortricinae</taxon>
        <taxon>Choristoneura</taxon>
    </lineage>
</organism>
<name>A0ACC0JSG0_CHOFU</name>
<dbReference type="EMBL" id="CM046126">
    <property type="protein sequence ID" value="KAI8426946.1"/>
    <property type="molecule type" value="Genomic_DNA"/>
</dbReference>